<name>A0A392V7C6_9FABA</name>
<keyword evidence="2" id="KW-1185">Reference proteome</keyword>
<accession>A0A392V7C6</accession>
<dbReference type="AlphaFoldDB" id="A0A392V7C6"/>
<sequence>SGELRGREGLLEVGGVEYTVTEAYRFLSIDDEDELNWAKELSVFLMHFLLSYATTII</sequence>
<feature type="non-terminal residue" evidence="1">
    <location>
        <position position="1"/>
    </location>
</feature>
<dbReference type="EMBL" id="LXQA011060798">
    <property type="protein sequence ID" value="MCI83169.1"/>
    <property type="molecule type" value="Genomic_DNA"/>
</dbReference>
<evidence type="ECO:0000313" key="1">
    <source>
        <dbReference type="EMBL" id="MCI83169.1"/>
    </source>
</evidence>
<dbReference type="Proteomes" id="UP000265520">
    <property type="component" value="Unassembled WGS sequence"/>
</dbReference>
<proteinExistence type="predicted"/>
<organism evidence="1 2">
    <name type="scientific">Trifolium medium</name>
    <dbReference type="NCBI Taxonomy" id="97028"/>
    <lineage>
        <taxon>Eukaryota</taxon>
        <taxon>Viridiplantae</taxon>
        <taxon>Streptophyta</taxon>
        <taxon>Embryophyta</taxon>
        <taxon>Tracheophyta</taxon>
        <taxon>Spermatophyta</taxon>
        <taxon>Magnoliopsida</taxon>
        <taxon>eudicotyledons</taxon>
        <taxon>Gunneridae</taxon>
        <taxon>Pentapetalae</taxon>
        <taxon>rosids</taxon>
        <taxon>fabids</taxon>
        <taxon>Fabales</taxon>
        <taxon>Fabaceae</taxon>
        <taxon>Papilionoideae</taxon>
        <taxon>50 kb inversion clade</taxon>
        <taxon>NPAAA clade</taxon>
        <taxon>Hologalegina</taxon>
        <taxon>IRL clade</taxon>
        <taxon>Trifolieae</taxon>
        <taxon>Trifolium</taxon>
    </lineage>
</organism>
<protein>
    <submittedName>
        <fullName evidence="1">Uncharacterized protein</fullName>
    </submittedName>
</protein>
<comment type="caution">
    <text evidence="1">The sequence shown here is derived from an EMBL/GenBank/DDBJ whole genome shotgun (WGS) entry which is preliminary data.</text>
</comment>
<reference evidence="1 2" key="1">
    <citation type="journal article" date="2018" name="Front. Plant Sci.">
        <title>Red Clover (Trifolium pratense) and Zigzag Clover (T. medium) - A Picture of Genomic Similarities and Differences.</title>
        <authorList>
            <person name="Dluhosova J."/>
            <person name="Istvanek J."/>
            <person name="Nedelnik J."/>
            <person name="Repkova J."/>
        </authorList>
    </citation>
    <scope>NUCLEOTIDE SEQUENCE [LARGE SCALE GENOMIC DNA]</scope>
    <source>
        <strain evidence="2">cv. 10/8</strain>
        <tissue evidence="1">Leaf</tissue>
    </source>
</reference>
<evidence type="ECO:0000313" key="2">
    <source>
        <dbReference type="Proteomes" id="UP000265520"/>
    </source>
</evidence>